<keyword evidence="2 6" id="KW-0808">Transferase</keyword>
<dbReference type="InterPro" id="IPR001296">
    <property type="entry name" value="Glyco_trans_1"/>
</dbReference>
<evidence type="ECO:0000313" key="8">
    <source>
        <dbReference type="Proteomes" id="UP000517765"/>
    </source>
</evidence>
<accession>A0A5P0YTS6</accession>
<gene>
    <name evidence="6" type="ORF">FNX44_013365</name>
    <name evidence="5" type="ORF">H3147_12015</name>
</gene>
<dbReference type="EMBL" id="JABJXA010000057">
    <property type="protein sequence ID" value="MBB1259552.1"/>
    <property type="molecule type" value="Genomic_DNA"/>
</dbReference>
<dbReference type="SUPFAM" id="SSF53756">
    <property type="entry name" value="UDP-Glycosyltransferase/glycogen phosphorylase"/>
    <property type="match status" value="1"/>
</dbReference>
<evidence type="ECO:0000256" key="3">
    <source>
        <dbReference type="SAM" id="MobiDB-lite"/>
    </source>
</evidence>
<protein>
    <recommendedName>
        <fullName evidence="1">D-inositol 3-phosphate glycosyltransferase</fullName>
    </recommendedName>
</protein>
<evidence type="ECO:0000256" key="1">
    <source>
        <dbReference type="ARBA" id="ARBA00021292"/>
    </source>
</evidence>
<evidence type="ECO:0000313" key="6">
    <source>
        <dbReference type="EMBL" id="MQS02842.1"/>
    </source>
</evidence>
<dbReference type="Proteomes" id="UP000517765">
    <property type="component" value="Unassembled WGS sequence"/>
</dbReference>
<reference evidence="8" key="2">
    <citation type="submission" date="2020-05" db="EMBL/GenBank/DDBJ databases">
        <title>Classification of alakaliphilic streptomycetes isolated from an alkaline soil next to Lonar Crater, India and a proposal for the recognition of Streptomyces alkaliterrae sp. nov.</title>
        <authorList>
            <person name="Golinska P."/>
        </authorList>
    </citation>
    <scope>NUCLEOTIDE SEQUENCE [LARGE SCALE GENOMIC DNA]</scope>
    <source>
        <strain evidence="8">OF8</strain>
    </source>
</reference>
<name>A0A5P0YTS6_9ACTN</name>
<dbReference type="RefSeq" id="WP_143648314.1">
    <property type="nucleotide sequence ID" value="NZ_JABJXA010000057.1"/>
</dbReference>
<dbReference type="PANTHER" id="PTHR12526">
    <property type="entry name" value="GLYCOSYLTRANSFERASE"/>
    <property type="match status" value="1"/>
</dbReference>
<evidence type="ECO:0000259" key="4">
    <source>
        <dbReference type="Pfam" id="PF00534"/>
    </source>
</evidence>
<dbReference type="GO" id="GO:0016757">
    <property type="term" value="F:glycosyltransferase activity"/>
    <property type="evidence" value="ECO:0007669"/>
    <property type="project" value="InterPro"/>
</dbReference>
<reference evidence="6 7" key="1">
    <citation type="submission" date="2019-10" db="EMBL/GenBank/DDBJ databases">
        <title>Streptomyces sp. nov., a novel actinobacterium isolated from alkaline environment.</title>
        <authorList>
            <person name="Golinska P."/>
        </authorList>
    </citation>
    <scope>NUCLEOTIDE SEQUENCE [LARGE SCALE GENOMIC DNA]</scope>
    <source>
        <strain evidence="6 7">OF1</strain>
    </source>
</reference>
<sequence length="738" mass="80204">MKIAFLLYNAYGIGGTIRAAANLGAALSAAGHTVELVSVYQTQDRPRLEMSPELALRPLIEWRKGEPGCARKDPAARRRSVMFPDGGLASGPLAPSRLTDERVADYLRRTDADVVVGTRPVLNGYLARYGESRYLRIGQEHLTLEMHKGRQRAGVLRSAAELDAYVTVTEVDAERYRAALPKAGTPILCIPNVIPPARARRPERGTRTIVAAGRLTGMKRYDRLIDAFALVADEYPDWSLRIYGRGDLRDKLRRQVVRLDLCERIRLMGPVVPIETEWAKAEIACVTSDREPFGLTIVEAMHCGVPVIATDCPHGPGEIITQGADGLLVPLEGGAEAYADALRILMSNEDKRRAMGDEARVSAGRYAPALIADRYLRLFEELREAPPRSRGLLSRLRSARRARRDDAPALPAPPPRTEVLTDGAAPARCAVSPDGSPVVELAADRLPSGPLDLLLRLRDDPDGTVRRVPLPSPDAAVDGRVGVEIDRELYRLAEGRWDVFLAPRSGREDAAPIQRLPVELVEQAELVGVPPRETARGVSAWIPYATSGGHLGLRVWQRPAHVEVREVAVSEDDGGSMAVVAEPLGDVVTGPGATVRAVLRGADGVDVVVDAECTADGGVRFTLPYRPLLDARRSERDLWSLRLVPAPGAAEVPLGRIGGDIADRKQIDMPRGVRLEDPRADVTAGVQKTREQDEAAERRVRVRPYFTAGHGLGLSVRGPKPVRTAVSASRREPVAPAA</sequence>
<reference evidence="5" key="3">
    <citation type="journal article" name="Syst. Appl. Microbiol.">
        <title>Streptomyces alkaliterrae sp. nov., isolated from an alkaline soil, and emended descriptions of Streptomyces alkaliphilus, Streptomyces calidiresistens and Streptomyces durbertensis.</title>
        <authorList>
            <person name="Swiecimska M."/>
            <person name="Golinska P."/>
            <person name="Nouioui I."/>
            <person name="Wypij M."/>
            <person name="Rai M."/>
            <person name="Sangal V."/>
            <person name="Goodfellow M."/>
        </authorList>
    </citation>
    <scope>NUCLEOTIDE SEQUENCE</scope>
    <source>
        <strain evidence="5">OF8</strain>
    </source>
</reference>
<dbReference type="Gene3D" id="3.40.50.2000">
    <property type="entry name" value="Glycogen Phosphorylase B"/>
    <property type="match status" value="2"/>
</dbReference>
<evidence type="ECO:0000313" key="5">
    <source>
        <dbReference type="EMBL" id="MBB1259552.1"/>
    </source>
</evidence>
<keyword evidence="7" id="KW-1185">Reference proteome</keyword>
<dbReference type="EMBL" id="VJYK02000118">
    <property type="protein sequence ID" value="MQS02842.1"/>
    <property type="molecule type" value="Genomic_DNA"/>
</dbReference>
<organism evidence="6 7">
    <name type="scientific">Streptomyces alkaliterrae</name>
    <dbReference type="NCBI Taxonomy" id="2213162"/>
    <lineage>
        <taxon>Bacteria</taxon>
        <taxon>Bacillati</taxon>
        <taxon>Actinomycetota</taxon>
        <taxon>Actinomycetes</taxon>
        <taxon>Kitasatosporales</taxon>
        <taxon>Streptomycetaceae</taxon>
        <taxon>Streptomyces</taxon>
    </lineage>
</organism>
<proteinExistence type="predicted"/>
<feature type="region of interest" description="Disordered" evidence="3">
    <location>
        <begin position="717"/>
        <end position="738"/>
    </location>
</feature>
<feature type="compositionally biased region" description="Basic and acidic residues" evidence="3">
    <location>
        <begin position="729"/>
        <end position="738"/>
    </location>
</feature>
<evidence type="ECO:0000256" key="2">
    <source>
        <dbReference type="ARBA" id="ARBA00022679"/>
    </source>
</evidence>
<dbReference type="Proteomes" id="UP000320857">
    <property type="component" value="Unassembled WGS sequence"/>
</dbReference>
<evidence type="ECO:0000313" key="7">
    <source>
        <dbReference type="Proteomes" id="UP000320857"/>
    </source>
</evidence>
<feature type="region of interest" description="Disordered" evidence="3">
    <location>
        <begin position="393"/>
        <end position="420"/>
    </location>
</feature>
<dbReference type="CDD" id="cd03820">
    <property type="entry name" value="GT4_AmsD-like"/>
    <property type="match status" value="1"/>
</dbReference>
<feature type="domain" description="Glycosyl transferase family 1" evidence="4">
    <location>
        <begin position="205"/>
        <end position="360"/>
    </location>
</feature>
<dbReference type="PANTHER" id="PTHR12526:SF627">
    <property type="entry name" value="D-RHAMNOSYLTRANSFERASE WBPZ"/>
    <property type="match status" value="1"/>
</dbReference>
<comment type="caution">
    <text evidence="6">The sequence shown here is derived from an EMBL/GenBank/DDBJ whole genome shotgun (WGS) entry which is preliminary data.</text>
</comment>
<dbReference type="Pfam" id="PF00534">
    <property type="entry name" value="Glycos_transf_1"/>
    <property type="match status" value="1"/>
</dbReference>
<dbReference type="AlphaFoldDB" id="A0A5P0YTS6"/>